<gene>
    <name evidence="1" type="ORF">FKW44_020620</name>
</gene>
<dbReference type="AlphaFoldDB" id="A0A7T8JYC1"/>
<keyword evidence="2" id="KW-1185">Reference proteome</keyword>
<name>A0A7T8JYC1_CALRO</name>
<dbReference type="OrthoDB" id="8171816at2759"/>
<accession>A0A7T8JYC1</accession>
<organism evidence="1 2">
    <name type="scientific">Caligus rogercresseyi</name>
    <name type="common">Sea louse</name>
    <dbReference type="NCBI Taxonomy" id="217165"/>
    <lineage>
        <taxon>Eukaryota</taxon>
        <taxon>Metazoa</taxon>
        <taxon>Ecdysozoa</taxon>
        <taxon>Arthropoda</taxon>
        <taxon>Crustacea</taxon>
        <taxon>Multicrustacea</taxon>
        <taxon>Hexanauplia</taxon>
        <taxon>Copepoda</taxon>
        <taxon>Siphonostomatoida</taxon>
        <taxon>Caligidae</taxon>
        <taxon>Caligus</taxon>
    </lineage>
</organism>
<evidence type="ECO:0000313" key="2">
    <source>
        <dbReference type="Proteomes" id="UP000595437"/>
    </source>
</evidence>
<sequence>MMSSGGGGGGGYSPEAALSEAINTLTYSPGMFDVTAGNLAGVINADPSQESLQKIADVILETGIREINFRYTGARLCHYLSAAVIPASNAGEGGNPGFTDILLKK</sequence>
<protein>
    <submittedName>
        <fullName evidence="1">Uncharacterized protein</fullName>
    </submittedName>
</protein>
<evidence type="ECO:0000313" key="1">
    <source>
        <dbReference type="EMBL" id="QQP39668.1"/>
    </source>
</evidence>
<reference evidence="2" key="1">
    <citation type="submission" date="2021-01" db="EMBL/GenBank/DDBJ databases">
        <title>Caligus Genome Assembly.</title>
        <authorList>
            <person name="Gallardo-Escarate C."/>
        </authorList>
    </citation>
    <scope>NUCLEOTIDE SEQUENCE [LARGE SCALE GENOMIC DNA]</scope>
</reference>
<dbReference type="EMBL" id="CP045903">
    <property type="protein sequence ID" value="QQP39668.1"/>
    <property type="molecule type" value="Genomic_DNA"/>
</dbReference>
<dbReference type="Gene3D" id="1.25.40.180">
    <property type="match status" value="1"/>
</dbReference>
<dbReference type="Proteomes" id="UP000595437">
    <property type="component" value="Chromosome 14"/>
</dbReference>
<proteinExistence type="predicted"/>